<evidence type="ECO:0000313" key="3">
    <source>
        <dbReference type="Proteomes" id="UP000830583"/>
    </source>
</evidence>
<keyword evidence="1" id="KW-0472">Membrane</keyword>
<feature type="transmembrane region" description="Helical" evidence="1">
    <location>
        <begin position="36"/>
        <end position="62"/>
    </location>
</feature>
<reference evidence="2" key="1">
    <citation type="submission" date="2022-04" db="EMBL/GenBank/DDBJ databases">
        <title>Consumption of N2O by Flavobacterium azooxidireducens sp. nov. isolated from Decomposing Leaf Litter of Phragmites australis (Cav.).</title>
        <authorList>
            <person name="Behrendt U."/>
            <person name="Spanner T."/>
            <person name="Augustin J."/>
            <person name="Horn M.A."/>
            <person name="Kolb S."/>
            <person name="Ulrich A."/>
        </authorList>
    </citation>
    <scope>NUCLEOTIDE SEQUENCE</scope>
    <source>
        <strain evidence="2">IGB 4-14</strain>
    </source>
</reference>
<evidence type="ECO:0000256" key="1">
    <source>
        <dbReference type="SAM" id="Phobius"/>
    </source>
</evidence>
<dbReference type="RefSeq" id="WP_248433188.1">
    <property type="nucleotide sequence ID" value="NZ_CP096205.1"/>
</dbReference>
<name>A0ABY4KBV4_9FLAO</name>
<dbReference type="Proteomes" id="UP000830583">
    <property type="component" value="Chromosome"/>
</dbReference>
<feature type="transmembrane region" description="Helical" evidence="1">
    <location>
        <begin position="6"/>
        <end position="24"/>
    </location>
</feature>
<dbReference type="EMBL" id="CP096205">
    <property type="protein sequence ID" value="UPQ78261.1"/>
    <property type="molecule type" value="Genomic_DNA"/>
</dbReference>
<keyword evidence="1" id="KW-0812">Transmembrane</keyword>
<protein>
    <submittedName>
        <fullName evidence="2">Uncharacterized protein</fullName>
    </submittedName>
</protein>
<evidence type="ECO:0000313" key="2">
    <source>
        <dbReference type="EMBL" id="UPQ78261.1"/>
    </source>
</evidence>
<gene>
    <name evidence="2" type="ORF">M0M57_11595</name>
</gene>
<keyword evidence="1" id="KW-1133">Transmembrane helix</keyword>
<organism evidence="2 3">
    <name type="scientific">Flavobacterium azooxidireducens</name>
    <dbReference type="NCBI Taxonomy" id="1871076"/>
    <lineage>
        <taxon>Bacteria</taxon>
        <taxon>Pseudomonadati</taxon>
        <taxon>Bacteroidota</taxon>
        <taxon>Flavobacteriia</taxon>
        <taxon>Flavobacteriales</taxon>
        <taxon>Flavobacteriaceae</taxon>
        <taxon>Flavobacterium</taxon>
    </lineage>
</organism>
<feature type="transmembrane region" description="Helical" evidence="1">
    <location>
        <begin position="74"/>
        <end position="94"/>
    </location>
</feature>
<accession>A0ABY4KBV4</accession>
<sequence>MKEEPTYTTMLSLLFIYFLGKSFYSLAEKHKQNEWLYAILGVLSYYVATFLFAFILIGLELLFSLGIEEYSDKAFGFITIPFGLLGCWGFYKLLEHKWKNMIQVEIETIDEIGKNQNEE</sequence>
<keyword evidence="3" id="KW-1185">Reference proteome</keyword>
<proteinExistence type="predicted"/>